<evidence type="ECO:0000313" key="10">
    <source>
        <dbReference type="EMBL" id="OGI63660.1"/>
    </source>
</evidence>
<evidence type="ECO:0000256" key="6">
    <source>
        <dbReference type="ARBA" id="ARBA00023136"/>
    </source>
</evidence>
<dbReference type="SUPFAM" id="SSF161111">
    <property type="entry name" value="Cation efflux protein transmembrane domain-like"/>
    <property type="match status" value="1"/>
</dbReference>
<evidence type="ECO:0000256" key="1">
    <source>
        <dbReference type="ARBA" id="ARBA00004141"/>
    </source>
</evidence>
<dbReference type="SUPFAM" id="SSF160240">
    <property type="entry name" value="Cation efflux protein cytoplasmic domain-like"/>
    <property type="match status" value="1"/>
</dbReference>
<dbReference type="AlphaFoldDB" id="A0A1F6V1V1"/>
<comment type="subcellular location">
    <subcellularLocation>
        <location evidence="1">Membrane</location>
        <topology evidence="1">Multi-pass membrane protein</topology>
    </subcellularLocation>
</comment>
<proteinExistence type="inferred from homology"/>
<evidence type="ECO:0000256" key="5">
    <source>
        <dbReference type="ARBA" id="ARBA00022989"/>
    </source>
</evidence>
<comment type="similarity">
    <text evidence="2">Belongs to the cation diffusion facilitator (CDF) transporter (TC 2.A.4) family.</text>
</comment>
<dbReference type="PANTHER" id="PTHR43840">
    <property type="entry name" value="MITOCHONDRIAL METAL TRANSPORTER 1-RELATED"/>
    <property type="match status" value="1"/>
</dbReference>
<feature type="transmembrane region" description="Helical" evidence="7">
    <location>
        <begin position="92"/>
        <end position="113"/>
    </location>
</feature>
<dbReference type="FunFam" id="1.20.1510.10:FF:000006">
    <property type="entry name" value="Divalent cation efflux transporter"/>
    <property type="match status" value="1"/>
</dbReference>
<gene>
    <name evidence="10" type="ORF">A2W18_15430</name>
</gene>
<name>A0A1F6V1V1_9PROT</name>
<dbReference type="Pfam" id="PF01545">
    <property type="entry name" value="Cation_efflux"/>
    <property type="match status" value="1"/>
</dbReference>
<accession>A0A1F6V1V1</accession>
<feature type="domain" description="Cation efflux protein cytoplasmic" evidence="9">
    <location>
        <begin position="223"/>
        <end position="300"/>
    </location>
</feature>
<sequence length="389" mass="42394">MSGNHASAVDSTSPERYRASRRVTWTSVALNLVLTVAQVAIGIVGHSQALVADGVHTLSDLITDGMVLFAIQHSVKAADEEHPYGHARIETAVTLVLGIILVAVAAGIAWRAGDRMLFDPSPFTIPSVITLWIALLTLAVKEWLYIYTIRTAARYGSALLRANAWHHRSDAISSLIVFVGIAGALYGYGYLDAVAAILVAVFIAKIGVQLGWPALRELIDTGLDSDDREAIRRVIHTVSGVKALHLLRTRRMGGQAYVDVHILVDSHLSVSEGHQISEVVRQRLIQQIAPVTDVMVHIDTEEDEAGDIASGLPLRAEIEKRLARYFADIPQASAIEQTLLHYRKGQVDVELRLPLSAVTTADSARTLGKRFTTAARADKDIGKIDVYFH</sequence>
<dbReference type="GO" id="GO:0016020">
    <property type="term" value="C:membrane"/>
    <property type="evidence" value="ECO:0007669"/>
    <property type="project" value="UniProtKB-SubCell"/>
</dbReference>
<dbReference type="Gene3D" id="1.20.1510.10">
    <property type="entry name" value="Cation efflux protein transmembrane domain"/>
    <property type="match status" value="1"/>
</dbReference>
<dbReference type="Proteomes" id="UP000179076">
    <property type="component" value="Unassembled WGS sequence"/>
</dbReference>
<evidence type="ECO:0000256" key="4">
    <source>
        <dbReference type="ARBA" id="ARBA00022692"/>
    </source>
</evidence>
<evidence type="ECO:0000256" key="3">
    <source>
        <dbReference type="ARBA" id="ARBA00022448"/>
    </source>
</evidence>
<feature type="transmembrane region" description="Helical" evidence="7">
    <location>
        <begin position="50"/>
        <end position="71"/>
    </location>
</feature>
<evidence type="ECO:0000256" key="7">
    <source>
        <dbReference type="SAM" id="Phobius"/>
    </source>
</evidence>
<dbReference type="InterPro" id="IPR058533">
    <property type="entry name" value="Cation_efflux_TM"/>
</dbReference>
<keyword evidence="6 7" id="KW-0472">Membrane</keyword>
<feature type="transmembrane region" description="Helical" evidence="7">
    <location>
        <begin position="194"/>
        <end position="215"/>
    </location>
</feature>
<organism evidence="10 11">
    <name type="scientific">Candidatus Muproteobacteria bacterium RBG_16_60_9</name>
    <dbReference type="NCBI Taxonomy" id="1817755"/>
    <lineage>
        <taxon>Bacteria</taxon>
        <taxon>Pseudomonadati</taxon>
        <taxon>Pseudomonadota</taxon>
        <taxon>Candidatus Muproteobacteria</taxon>
    </lineage>
</organism>
<evidence type="ECO:0000313" key="11">
    <source>
        <dbReference type="Proteomes" id="UP000179076"/>
    </source>
</evidence>
<protein>
    <submittedName>
        <fullName evidence="10">Uncharacterized protein</fullName>
    </submittedName>
</protein>
<feature type="transmembrane region" description="Helical" evidence="7">
    <location>
        <begin position="23"/>
        <end position="44"/>
    </location>
</feature>
<dbReference type="InterPro" id="IPR002524">
    <property type="entry name" value="Cation_efflux"/>
</dbReference>
<dbReference type="Pfam" id="PF16916">
    <property type="entry name" value="ZT_dimer"/>
    <property type="match status" value="1"/>
</dbReference>
<dbReference type="NCBIfam" id="TIGR01297">
    <property type="entry name" value="CDF"/>
    <property type="match status" value="1"/>
</dbReference>
<evidence type="ECO:0000256" key="2">
    <source>
        <dbReference type="ARBA" id="ARBA00008114"/>
    </source>
</evidence>
<dbReference type="InterPro" id="IPR027470">
    <property type="entry name" value="Cation_efflux_CTD"/>
</dbReference>
<comment type="caution">
    <text evidence="10">The sequence shown here is derived from an EMBL/GenBank/DDBJ whole genome shotgun (WGS) entry which is preliminary data.</text>
</comment>
<dbReference type="InterPro" id="IPR027469">
    <property type="entry name" value="Cation_efflux_TMD_sf"/>
</dbReference>
<dbReference type="EMBL" id="MFSP01000149">
    <property type="protein sequence ID" value="OGI63660.1"/>
    <property type="molecule type" value="Genomic_DNA"/>
</dbReference>
<dbReference type="GO" id="GO:0008324">
    <property type="term" value="F:monoatomic cation transmembrane transporter activity"/>
    <property type="evidence" value="ECO:0007669"/>
    <property type="project" value="InterPro"/>
</dbReference>
<keyword evidence="5 7" id="KW-1133">Transmembrane helix</keyword>
<feature type="transmembrane region" description="Helical" evidence="7">
    <location>
        <begin position="169"/>
        <end position="188"/>
    </location>
</feature>
<evidence type="ECO:0000259" key="8">
    <source>
        <dbReference type="Pfam" id="PF01545"/>
    </source>
</evidence>
<dbReference type="InterPro" id="IPR036837">
    <property type="entry name" value="Cation_efflux_CTD_sf"/>
</dbReference>
<evidence type="ECO:0000259" key="9">
    <source>
        <dbReference type="Pfam" id="PF16916"/>
    </source>
</evidence>
<dbReference type="Gene3D" id="3.30.70.1350">
    <property type="entry name" value="Cation efflux protein, cytoplasmic domain"/>
    <property type="match status" value="1"/>
</dbReference>
<feature type="transmembrane region" description="Helical" evidence="7">
    <location>
        <begin position="125"/>
        <end position="148"/>
    </location>
</feature>
<keyword evidence="3" id="KW-0813">Transport</keyword>
<feature type="domain" description="Cation efflux protein transmembrane" evidence="8">
    <location>
        <begin position="25"/>
        <end position="219"/>
    </location>
</feature>
<reference evidence="10 11" key="1">
    <citation type="journal article" date="2016" name="Nat. Commun.">
        <title>Thousands of microbial genomes shed light on interconnected biogeochemical processes in an aquifer system.</title>
        <authorList>
            <person name="Anantharaman K."/>
            <person name="Brown C.T."/>
            <person name="Hug L.A."/>
            <person name="Sharon I."/>
            <person name="Castelle C.J."/>
            <person name="Probst A.J."/>
            <person name="Thomas B.C."/>
            <person name="Singh A."/>
            <person name="Wilkins M.J."/>
            <person name="Karaoz U."/>
            <person name="Brodie E.L."/>
            <person name="Williams K.H."/>
            <person name="Hubbard S.S."/>
            <person name="Banfield J.F."/>
        </authorList>
    </citation>
    <scope>NUCLEOTIDE SEQUENCE [LARGE SCALE GENOMIC DNA]</scope>
</reference>
<dbReference type="PANTHER" id="PTHR43840:SF15">
    <property type="entry name" value="MITOCHONDRIAL METAL TRANSPORTER 1-RELATED"/>
    <property type="match status" value="1"/>
</dbReference>
<keyword evidence="4 7" id="KW-0812">Transmembrane</keyword>
<dbReference type="InterPro" id="IPR050291">
    <property type="entry name" value="CDF_Transporter"/>
</dbReference>